<dbReference type="Proteomes" id="UP000437131">
    <property type="component" value="Unassembled WGS sequence"/>
</dbReference>
<evidence type="ECO:0008006" key="3">
    <source>
        <dbReference type="Google" id="ProtNLM"/>
    </source>
</evidence>
<protein>
    <recommendedName>
        <fullName evidence="3">Glycosyl transferase family 2</fullName>
    </recommendedName>
</protein>
<dbReference type="RefSeq" id="WP_099435591.1">
    <property type="nucleotide sequence ID" value="NZ_WMIA01000010.1"/>
</dbReference>
<comment type="caution">
    <text evidence="1">The sequence shown here is derived from an EMBL/GenBank/DDBJ whole genome shotgun (WGS) entry which is preliminary data.</text>
</comment>
<dbReference type="EMBL" id="WMIA01000010">
    <property type="protein sequence ID" value="MTF39139.1"/>
    <property type="molecule type" value="Genomic_DNA"/>
</dbReference>
<name>A0A844GWA8_9CHRO</name>
<organism evidence="1 2">
    <name type="scientific">Cyanobacterium aponinum 0216</name>
    <dbReference type="NCBI Taxonomy" id="2676140"/>
    <lineage>
        <taxon>Bacteria</taxon>
        <taxon>Bacillati</taxon>
        <taxon>Cyanobacteriota</taxon>
        <taxon>Cyanophyceae</taxon>
        <taxon>Oscillatoriophycideae</taxon>
        <taxon>Chroococcales</taxon>
        <taxon>Geminocystaceae</taxon>
        <taxon>Cyanobacterium</taxon>
    </lineage>
</organism>
<dbReference type="AlphaFoldDB" id="A0A844GWA8"/>
<evidence type="ECO:0000313" key="2">
    <source>
        <dbReference type="Proteomes" id="UP000437131"/>
    </source>
</evidence>
<gene>
    <name evidence="1" type="ORF">GGC33_09380</name>
</gene>
<accession>A0A844GWA8</accession>
<reference evidence="1 2" key="1">
    <citation type="submission" date="2019-11" db="EMBL/GenBank/DDBJ databases">
        <title>Isolation of a new High Light Tolerant Cyanobacteria.</title>
        <authorList>
            <person name="Dobson Z."/>
            <person name="Vaughn N."/>
            <person name="Vaughn M."/>
            <person name="Fromme P."/>
            <person name="Mazor Y."/>
        </authorList>
    </citation>
    <scope>NUCLEOTIDE SEQUENCE [LARGE SCALE GENOMIC DNA]</scope>
    <source>
        <strain evidence="1 2">0216</strain>
    </source>
</reference>
<sequence length="322" mass="37715">MLEKQNVRRVFIILSSSSLPYAEKCIDSLFTNSLESLNVFLITDDTEDKEKIIASVEKINNPNNHQWQVYDVFEADERAEIKFKQYSNLLIFRKGHPCWRKLTDPLLFSETGEEMIILDPDLYFPNRFKFEQTPKDKLHLMWQPPSCLLPPETVLAAFNAPVKLAHHVDIGVAQIREPIDLEWFDWLIGKLGGKEIPRLMHVEAIVWSAFAMKMGGGYLNPKHWKCWYRSHWKRVLIKTGMSGTKMLSMENLNSVKCFHACGMSKWWVKEAVEQKLLQKEKLVTTTLPTIPFTEFTLKRYKLEQNIKDFLWKIGYYSLINPD</sequence>
<evidence type="ECO:0000313" key="1">
    <source>
        <dbReference type="EMBL" id="MTF39139.1"/>
    </source>
</evidence>
<proteinExistence type="predicted"/>